<dbReference type="Proteomes" id="UP000078428">
    <property type="component" value="Unassembled WGS sequence"/>
</dbReference>
<dbReference type="AlphaFoldDB" id="A0A178MM96"/>
<organism evidence="1 2">
    <name type="scientific">Paramagnetospirillum marisnigri</name>
    <dbReference type="NCBI Taxonomy" id="1285242"/>
    <lineage>
        <taxon>Bacteria</taxon>
        <taxon>Pseudomonadati</taxon>
        <taxon>Pseudomonadota</taxon>
        <taxon>Alphaproteobacteria</taxon>
        <taxon>Rhodospirillales</taxon>
        <taxon>Magnetospirillaceae</taxon>
        <taxon>Paramagnetospirillum</taxon>
    </lineage>
</organism>
<dbReference type="EMBL" id="LWQT01000057">
    <property type="protein sequence ID" value="OAN49880.1"/>
    <property type="molecule type" value="Genomic_DNA"/>
</dbReference>
<proteinExistence type="predicted"/>
<dbReference type="STRING" id="1285242.A6A04_18635"/>
<protein>
    <submittedName>
        <fullName evidence="1">Uncharacterized protein</fullName>
    </submittedName>
</protein>
<evidence type="ECO:0000313" key="1">
    <source>
        <dbReference type="EMBL" id="OAN49880.1"/>
    </source>
</evidence>
<reference evidence="1 2" key="1">
    <citation type="submission" date="2016-04" db="EMBL/GenBank/DDBJ databases">
        <title>Draft genome sequence of freshwater magnetotactic bacteria Magnetospirillum marisnigri SP-1 and Magnetospirillum moscoviense BB-1.</title>
        <authorList>
            <person name="Koziaeva V."/>
            <person name="Dziuba M.V."/>
            <person name="Ivanov T.M."/>
            <person name="Kuznetsov B."/>
            <person name="Grouzdev D.S."/>
        </authorList>
    </citation>
    <scope>NUCLEOTIDE SEQUENCE [LARGE SCALE GENOMIC DNA]</scope>
    <source>
        <strain evidence="1 2">SP-1</strain>
    </source>
</reference>
<keyword evidence="2" id="KW-1185">Reference proteome</keyword>
<name>A0A178MM96_9PROT</name>
<dbReference type="OrthoDB" id="8448837at2"/>
<dbReference type="RefSeq" id="WP_068493014.1">
    <property type="nucleotide sequence ID" value="NZ_LWQT01000057.1"/>
</dbReference>
<evidence type="ECO:0000313" key="2">
    <source>
        <dbReference type="Proteomes" id="UP000078428"/>
    </source>
</evidence>
<comment type="caution">
    <text evidence="1">The sequence shown here is derived from an EMBL/GenBank/DDBJ whole genome shotgun (WGS) entry which is preliminary data.</text>
</comment>
<sequence length="176" mass="19650">MANTNIHSRLLSFPAPACRCGGALAETGQHEANCLFGLLLDAAAEMDRLRAENTRLLAMTVSGAPGQTRVGDRYVWVRLMCYWGKDGVWNSDDERADAAPVALSPGLRDEIVAWKHSLDKAETVSISDIHAFSTRAMNIARRIKEEMPSWRVVYIDRTKSGADIRNKDYFEHEVTL</sequence>
<accession>A0A178MM96</accession>
<gene>
    <name evidence="1" type="ORF">A6A04_18635</name>
</gene>